<dbReference type="AlphaFoldDB" id="A0A523QGU1"/>
<proteinExistence type="inferred from homology"/>
<dbReference type="Proteomes" id="UP000320781">
    <property type="component" value="Unassembled WGS sequence"/>
</dbReference>
<comment type="caution">
    <text evidence="2">The sequence shown here is derived from an EMBL/GenBank/DDBJ whole genome shotgun (WGS) entry which is preliminary data.</text>
</comment>
<dbReference type="InterPro" id="IPR053714">
    <property type="entry name" value="Iso_Racemase_Enz_sf"/>
</dbReference>
<evidence type="ECO:0000313" key="2">
    <source>
        <dbReference type="EMBL" id="TES84710.1"/>
    </source>
</evidence>
<dbReference type="PANTHER" id="PTHR28047">
    <property type="entry name" value="PROTEIN DCG1"/>
    <property type="match status" value="1"/>
</dbReference>
<dbReference type="InterPro" id="IPR052186">
    <property type="entry name" value="Hydantoin_racemase-like"/>
</dbReference>
<dbReference type="GO" id="GO:0047661">
    <property type="term" value="F:amino-acid racemase activity"/>
    <property type="evidence" value="ECO:0007669"/>
    <property type="project" value="InterPro"/>
</dbReference>
<dbReference type="InterPro" id="IPR015942">
    <property type="entry name" value="Asp/Glu/hydantoin_racemase"/>
</dbReference>
<protein>
    <submittedName>
        <fullName evidence="2">Hydantoin racemase</fullName>
    </submittedName>
</protein>
<name>A0A523QGU1_UNCAE</name>
<reference evidence="2 3" key="1">
    <citation type="submission" date="2019-03" db="EMBL/GenBank/DDBJ databases">
        <title>Metabolic potential of uncultured bacteria and archaea associated with petroleum seepage in deep-sea sediments.</title>
        <authorList>
            <person name="Dong X."/>
            <person name="Hubert C."/>
        </authorList>
    </citation>
    <scope>NUCLEOTIDE SEQUENCE [LARGE SCALE GENOMIC DNA]</scope>
    <source>
        <strain evidence="2">E44_bin92</strain>
    </source>
</reference>
<organism evidence="2 3">
    <name type="scientific">Aerophobetes bacterium</name>
    <dbReference type="NCBI Taxonomy" id="2030807"/>
    <lineage>
        <taxon>Bacteria</taxon>
        <taxon>Candidatus Aerophobota</taxon>
    </lineage>
</organism>
<accession>A0A523QGU1</accession>
<sequence length="257" mass="29436">MTNRILWINPIGSDDFDQPIKEFLETGKSADTEINVVSLNRGPLHLEYHYYEALVLTDTLHLVKRYEKEGYDGAVIGCFYDPGLREAREITDKLVVTAPAEASMHIAATLGDKFSIIVGRKKWIPKMNENVVNYGFKDRFASFKSVNLGVYEFQKDLSETARRLQAAAREAVEKDLAEVIILGCTAQFGFFRELQKDIGVPVIDPILAALKYAELLIQLKKRFNWGHSKIYGFEAPPRDEIKKWKLEEQYRTKGIWT</sequence>
<evidence type="ECO:0000256" key="1">
    <source>
        <dbReference type="ARBA" id="ARBA00038414"/>
    </source>
</evidence>
<gene>
    <name evidence="2" type="ORF">E3J95_06125</name>
</gene>
<dbReference type="Pfam" id="PF01177">
    <property type="entry name" value="Asp_Glu_race"/>
    <property type="match status" value="1"/>
</dbReference>
<dbReference type="Gene3D" id="3.40.50.12500">
    <property type="match status" value="1"/>
</dbReference>
<dbReference type="EMBL" id="SOKU01000298">
    <property type="protein sequence ID" value="TES84710.1"/>
    <property type="molecule type" value="Genomic_DNA"/>
</dbReference>
<evidence type="ECO:0000313" key="3">
    <source>
        <dbReference type="Proteomes" id="UP000320781"/>
    </source>
</evidence>
<dbReference type="PANTHER" id="PTHR28047:SF5">
    <property type="entry name" value="PROTEIN DCG1"/>
    <property type="match status" value="1"/>
</dbReference>
<comment type="similarity">
    <text evidence="1">Belongs to the HyuE racemase family.</text>
</comment>